<comment type="caution">
    <text evidence="2">The sequence shown here is derived from an EMBL/GenBank/DDBJ whole genome shotgun (WGS) entry which is preliminary data.</text>
</comment>
<keyword evidence="1" id="KW-0472">Membrane</keyword>
<protein>
    <submittedName>
        <fullName evidence="2">Uncharacterized protein</fullName>
    </submittedName>
</protein>
<keyword evidence="1" id="KW-0812">Transmembrane</keyword>
<name>A0A2K3V109_9DEIO</name>
<organism evidence="2 3">
    <name type="scientific">Deinococcus koreensis</name>
    <dbReference type="NCBI Taxonomy" id="2054903"/>
    <lineage>
        <taxon>Bacteria</taxon>
        <taxon>Thermotogati</taxon>
        <taxon>Deinococcota</taxon>
        <taxon>Deinococci</taxon>
        <taxon>Deinococcales</taxon>
        <taxon>Deinococcaceae</taxon>
        <taxon>Deinococcus</taxon>
    </lineage>
</organism>
<dbReference type="AlphaFoldDB" id="A0A2K3V109"/>
<gene>
    <name evidence="2" type="ORF">CVO96_14930</name>
</gene>
<evidence type="ECO:0000313" key="2">
    <source>
        <dbReference type="EMBL" id="PNY82470.1"/>
    </source>
</evidence>
<feature type="transmembrane region" description="Helical" evidence="1">
    <location>
        <begin position="42"/>
        <end position="64"/>
    </location>
</feature>
<proteinExistence type="predicted"/>
<accession>A0A2K3V109</accession>
<feature type="transmembrane region" description="Helical" evidence="1">
    <location>
        <begin position="152"/>
        <end position="178"/>
    </location>
</feature>
<reference evidence="2 3" key="1">
    <citation type="submission" date="2018-01" db="EMBL/GenBank/DDBJ databases">
        <title>Deinococcus koreensis sp. nov., a radiation-resistant bacterium isolated from river water.</title>
        <authorList>
            <person name="Choi A."/>
        </authorList>
    </citation>
    <scope>NUCLEOTIDE SEQUENCE [LARGE SCALE GENOMIC DNA]</scope>
    <source>
        <strain evidence="2 3">SJW1-2</strain>
    </source>
</reference>
<keyword evidence="1" id="KW-1133">Transmembrane helix</keyword>
<evidence type="ECO:0000256" key="1">
    <source>
        <dbReference type="SAM" id="Phobius"/>
    </source>
</evidence>
<feature type="transmembrane region" description="Helical" evidence="1">
    <location>
        <begin position="84"/>
        <end position="106"/>
    </location>
</feature>
<evidence type="ECO:0000313" key="3">
    <source>
        <dbReference type="Proteomes" id="UP000236379"/>
    </source>
</evidence>
<dbReference type="Proteomes" id="UP000236379">
    <property type="component" value="Unassembled WGS sequence"/>
</dbReference>
<sequence length="190" mass="20990">MTPDDWRLAMEHEAAHSTDGPWALEARWTARRLRPWPLRAELTIPAVALMMNGIVLTTLMAACIRSQVLREYDPLGFWVLERTSYGSLIEIHYYVVPLILAVVMGLGGVRPGVLALMGAASIMLCSAGAWMYTLFNAPMTFSTVGGEESVNLMGYAALGGWFRMLLTAVLMWMGAAASSRLQAFLFRRST</sequence>
<feature type="transmembrane region" description="Helical" evidence="1">
    <location>
        <begin position="113"/>
        <end position="132"/>
    </location>
</feature>
<dbReference type="EMBL" id="PPPD01000001">
    <property type="protein sequence ID" value="PNY82470.1"/>
    <property type="molecule type" value="Genomic_DNA"/>
</dbReference>
<keyword evidence="3" id="KW-1185">Reference proteome</keyword>
<dbReference type="RefSeq" id="WP_103312902.1">
    <property type="nucleotide sequence ID" value="NZ_PPPD01000001.1"/>
</dbReference>
<dbReference type="OrthoDB" id="74364at2"/>